<dbReference type="EMBL" id="CAESAF010000020">
    <property type="protein sequence ID" value="CAB4333059.1"/>
    <property type="molecule type" value="Genomic_DNA"/>
</dbReference>
<feature type="transmembrane region" description="Helical" evidence="5">
    <location>
        <begin position="127"/>
        <end position="160"/>
    </location>
</feature>
<organism evidence="6">
    <name type="scientific">freshwater metagenome</name>
    <dbReference type="NCBI Taxonomy" id="449393"/>
    <lineage>
        <taxon>unclassified sequences</taxon>
        <taxon>metagenomes</taxon>
        <taxon>ecological metagenomes</taxon>
    </lineage>
</organism>
<comment type="subcellular location">
    <subcellularLocation>
        <location evidence="1">Membrane</location>
        <topology evidence="1">Multi-pass membrane protein</topology>
    </subcellularLocation>
</comment>
<feature type="transmembrane region" description="Helical" evidence="5">
    <location>
        <begin position="42"/>
        <end position="61"/>
    </location>
</feature>
<feature type="transmembrane region" description="Helical" evidence="5">
    <location>
        <begin position="224"/>
        <end position="242"/>
    </location>
</feature>
<feature type="transmembrane region" description="Helical" evidence="5">
    <location>
        <begin position="12"/>
        <end position="36"/>
    </location>
</feature>
<evidence type="ECO:0000256" key="2">
    <source>
        <dbReference type="ARBA" id="ARBA00022692"/>
    </source>
</evidence>
<feature type="transmembrane region" description="Helical" evidence="5">
    <location>
        <begin position="198"/>
        <end position="218"/>
    </location>
</feature>
<proteinExistence type="predicted"/>
<dbReference type="AlphaFoldDB" id="A0A6J5YYE5"/>
<evidence type="ECO:0000256" key="3">
    <source>
        <dbReference type="ARBA" id="ARBA00022989"/>
    </source>
</evidence>
<accession>A0A6J5YYE5</accession>
<evidence type="ECO:0000313" key="6">
    <source>
        <dbReference type="EMBL" id="CAB4333059.1"/>
    </source>
</evidence>
<gene>
    <name evidence="6" type="ORF">UFOPK3574_00346</name>
</gene>
<dbReference type="PANTHER" id="PTHR43701">
    <property type="entry name" value="MEMBRANE TRANSPORTER PROTEIN MJ0441-RELATED"/>
    <property type="match status" value="1"/>
</dbReference>
<dbReference type="InterPro" id="IPR051598">
    <property type="entry name" value="TSUP/Inactive_protease-like"/>
</dbReference>
<sequence>METVLAIIAGGFIGAVLGLVGAGGAMLSVPILMYGFGFDPKPATTAALAVVLLAALSGLIPKALKKQVLYRDAFVIWGIGSITNLGFSSIVDQIPDSVITTGFAGVLILAGATMLRPPKLDEHKRMPFPVLIILSLIIGTMTGLFGIGGGFLAIPVLVLYFGTPQIVAAGTSLLIIAVNSLTAFIGHRSQWSDVQWHIPILMGASAIVIAQVASQLAHKTSPVVLRRAFAYLLFTISLFTLVKTYL</sequence>
<protein>
    <submittedName>
        <fullName evidence="6">Unannotated protein</fullName>
    </submittedName>
</protein>
<feature type="transmembrane region" description="Helical" evidence="5">
    <location>
        <begin position="97"/>
        <end position="115"/>
    </location>
</feature>
<feature type="transmembrane region" description="Helical" evidence="5">
    <location>
        <begin position="73"/>
        <end position="91"/>
    </location>
</feature>
<reference evidence="6" key="1">
    <citation type="submission" date="2020-05" db="EMBL/GenBank/DDBJ databases">
        <authorList>
            <person name="Chiriac C."/>
            <person name="Salcher M."/>
            <person name="Ghai R."/>
            <person name="Kavagutti S V."/>
        </authorList>
    </citation>
    <scope>NUCLEOTIDE SEQUENCE</scope>
</reference>
<evidence type="ECO:0000256" key="1">
    <source>
        <dbReference type="ARBA" id="ARBA00004141"/>
    </source>
</evidence>
<dbReference type="Pfam" id="PF01925">
    <property type="entry name" value="TauE"/>
    <property type="match status" value="1"/>
</dbReference>
<keyword evidence="2 5" id="KW-0812">Transmembrane</keyword>
<feature type="transmembrane region" description="Helical" evidence="5">
    <location>
        <begin position="166"/>
        <end position="186"/>
    </location>
</feature>
<dbReference type="InterPro" id="IPR002781">
    <property type="entry name" value="TM_pro_TauE-like"/>
</dbReference>
<name>A0A6J5YYE5_9ZZZZ</name>
<evidence type="ECO:0000256" key="5">
    <source>
        <dbReference type="SAM" id="Phobius"/>
    </source>
</evidence>
<keyword evidence="3 5" id="KW-1133">Transmembrane helix</keyword>
<dbReference type="PANTHER" id="PTHR43701:SF2">
    <property type="entry name" value="MEMBRANE TRANSPORTER PROTEIN YJNA-RELATED"/>
    <property type="match status" value="1"/>
</dbReference>
<evidence type="ECO:0000256" key="4">
    <source>
        <dbReference type="ARBA" id="ARBA00023136"/>
    </source>
</evidence>
<dbReference type="GO" id="GO:0016020">
    <property type="term" value="C:membrane"/>
    <property type="evidence" value="ECO:0007669"/>
    <property type="project" value="UniProtKB-SubCell"/>
</dbReference>
<keyword evidence="4 5" id="KW-0472">Membrane</keyword>